<proteinExistence type="predicted"/>
<dbReference type="Proteomes" id="UP001152795">
    <property type="component" value="Unassembled WGS sequence"/>
</dbReference>
<protein>
    <submittedName>
        <fullName evidence="1">Uncharacterized protein</fullName>
    </submittedName>
</protein>
<comment type="caution">
    <text evidence="1">The sequence shown here is derived from an EMBL/GenBank/DDBJ whole genome shotgun (WGS) entry which is preliminary data.</text>
</comment>
<evidence type="ECO:0000313" key="2">
    <source>
        <dbReference type="Proteomes" id="UP001152795"/>
    </source>
</evidence>
<evidence type="ECO:0000313" key="1">
    <source>
        <dbReference type="EMBL" id="CAB3988249.1"/>
    </source>
</evidence>
<gene>
    <name evidence="1" type="ORF">PACLA_8A012572</name>
</gene>
<reference evidence="1" key="1">
    <citation type="submission" date="2020-04" db="EMBL/GenBank/DDBJ databases">
        <authorList>
            <person name="Alioto T."/>
            <person name="Alioto T."/>
            <person name="Gomez Garrido J."/>
        </authorList>
    </citation>
    <scope>NUCLEOTIDE SEQUENCE</scope>
    <source>
        <strain evidence="1">A484AB</strain>
    </source>
</reference>
<organism evidence="1 2">
    <name type="scientific">Paramuricea clavata</name>
    <name type="common">Red gorgonian</name>
    <name type="synonym">Violescent sea-whip</name>
    <dbReference type="NCBI Taxonomy" id="317549"/>
    <lineage>
        <taxon>Eukaryota</taxon>
        <taxon>Metazoa</taxon>
        <taxon>Cnidaria</taxon>
        <taxon>Anthozoa</taxon>
        <taxon>Octocorallia</taxon>
        <taxon>Malacalcyonacea</taxon>
        <taxon>Plexauridae</taxon>
        <taxon>Paramuricea</taxon>
    </lineage>
</organism>
<keyword evidence="2" id="KW-1185">Reference proteome</keyword>
<name>A0A6S7GFW2_PARCT</name>
<sequence length="113" mass="12563">MDDIACLKVVGILTVNFMFSVTVSNYLTDEIGLVKSPVTSLKIFCSTYVLGYFILFFTSAQNFASVLPSHTQSKGHFIITSILKWFIGALAFHCIAVLYGAALLRYLKQSLIR</sequence>
<dbReference type="EMBL" id="CACRXK020001297">
    <property type="protein sequence ID" value="CAB3988249.1"/>
    <property type="molecule type" value="Genomic_DNA"/>
</dbReference>
<dbReference type="AlphaFoldDB" id="A0A6S7GFW2"/>
<accession>A0A6S7GFW2</accession>
<dbReference type="OrthoDB" id="17366at2759"/>